<reference evidence="2" key="1">
    <citation type="journal article" date="2023" name="Mol. Phylogenet. Evol.">
        <title>Genome-scale phylogeny and comparative genomics of the fungal order Sordariales.</title>
        <authorList>
            <person name="Hensen N."/>
            <person name="Bonometti L."/>
            <person name="Westerberg I."/>
            <person name="Brannstrom I.O."/>
            <person name="Guillou S."/>
            <person name="Cros-Aarteil S."/>
            <person name="Calhoun S."/>
            <person name="Haridas S."/>
            <person name="Kuo A."/>
            <person name="Mondo S."/>
            <person name="Pangilinan J."/>
            <person name="Riley R."/>
            <person name="LaButti K."/>
            <person name="Andreopoulos B."/>
            <person name="Lipzen A."/>
            <person name="Chen C."/>
            <person name="Yan M."/>
            <person name="Daum C."/>
            <person name="Ng V."/>
            <person name="Clum A."/>
            <person name="Steindorff A."/>
            <person name="Ohm R.A."/>
            <person name="Martin F."/>
            <person name="Silar P."/>
            <person name="Natvig D.O."/>
            <person name="Lalanne C."/>
            <person name="Gautier V."/>
            <person name="Ament-Velasquez S.L."/>
            <person name="Kruys A."/>
            <person name="Hutchinson M.I."/>
            <person name="Powell A.J."/>
            <person name="Barry K."/>
            <person name="Miller A.N."/>
            <person name="Grigoriev I.V."/>
            <person name="Debuchy R."/>
            <person name="Gladieux P."/>
            <person name="Hiltunen Thoren M."/>
            <person name="Johannesson H."/>
        </authorList>
    </citation>
    <scope>NUCLEOTIDE SEQUENCE</scope>
    <source>
        <strain evidence="2">CBS 232.78</strain>
    </source>
</reference>
<comment type="caution">
    <text evidence="2">The sequence shown here is derived from an EMBL/GenBank/DDBJ whole genome shotgun (WGS) entry which is preliminary data.</text>
</comment>
<feature type="region of interest" description="Disordered" evidence="1">
    <location>
        <begin position="371"/>
        <end position="447"/>
    </location>
</feature>
<keyword evidence="3" id="KW-1185">Reference proteome</keyword>
<gene>
    <name evidence="2" type="ORF">B0H63DRAFT_550907</name>
</gene>
<organism evidence="2 3">
    <name type="scientific">Podospora didyma</name>
    <dbReference type="NCBI Taxonomy" id="330526"/>
    <lineage>
        <taxon>Eukaryota</taxon>
        <taxon>Fungi</taxon>
        <taxon>Dikarya</taxon>
        <taxon>Ascomycota</taxon>
        <taxon>Pezizomycotina</taxon>
        <taxon>Sordariomycetes</taxon>
        <taxon>Sordariomycetidae</taxon>
        <taxon>Sordariales</taxon>
        <taxon>Podosporaceae</taxon>
        <taxon>Podospora</taxon>
    </lineage>
</organism>
<evidence type="ECO:0000256" key="1">
    <source>
        <dbReference type="SAM" id="MobiDB-lite"/>
    </source>
</evidence>
<evidence type="ECO:0000313" key="2">
    <source>
        <dbReference type="EMBL" id="KAK3372357.1"/>
    </source>
</evidence>
<feature type="compositionally biased region" description="Low complexity" evidence="1">
    <location>
        <begin position="388"/>
        <end position="400"/>
    </location>
</feature>
<name>A0AAE0N694_9PEZI</name>
<reference evidence="2" key="2">
    <citation type="submission" date="2023-06" db="EMBL/GenBank/DDBJ databases">
        <authorList>
            <consortium name="Lawrence Berkeley National Laboratory"/>
            <person name="Haridas S."/>
            <person name="Hensen N."/>
            <person name="Bonometti L."/>
            <person name="Westerberg I."/>
            <person name="Brannstrom I.O."/>
            <person name="Guillou S."/>
            <person name="Cros-Aarteil S."/>
            <person name="Calhoun S."/>
            <person name="Kuo A."/>
            <person name="Mondo S."/>
            <person name="Pangilinan J."/>
            <person name="Riley R."/>
            <person name="LaButti K."/>
            <person name="Andreopoulos B."/>
            <person name="Lipzen A."/>
            <person name="Chen C."/>
            <person name="Yanf M."/>
            <person name="Daum C."/>
            <person name="Ng V."/>
            <person name="Clum A."/>
            <person name="Steindorff A."/>
            <person name="Ohm R."/>
            <person name="Martin F."/>
            <person name="Silar P."/>
            <person name="Natvig D."/>
            <person name="Lalanne C."/>
            <person name="Gautier V."/>
            <person name="Ament-velasquez S.L."/>
            <person name="Kruys A."/>
            <person name="Hutchinson M.I."/>
            <person name="Powell A.J."/>
            <person name="Barry K."/>
            <person name="Miller A.N."/>
            <person name="Grigoriev I.V."/>
            <person name="Debuchy R."/>
            <person name="Gladieux P."/>
            <person name="Thoren M.H."/>
            <person name="Johannesson H."/>
        </authorList>
    </citation>
    <scope>NUCLEOTIDE SEQUENCE</scope>
    <source>
        <strain evidence="2">CBS 232.78</strain>
    </source>
</reference>
<dbReference type="Proteomes" id="UP001285441">
    <property type="component" value="Unassembled WGS sequence"/>
</dbReference>
<proteinExistence type="predicted"/>
<accession>A0AAE0N694</accession>
<evidence type="ECO:0000313" key="3">
    <source>
        <dbReference type="Proteomes" id="UP001285441"/>
    </source>
</evidence>
<dbReference type="AlphaFoldDB" id="A0AAE0N694"/>
<feature type="compositionally biased region" description="Low complexity" evidence="1">
    <location>
        <begin position="427"/>
        <end position="439"/>
    </location>
</feature>
<dbReference type="EMBL" id="JAULSW010000008">
    <property type="protein sequence ID" value="KAK3372357.1"/>
    <property type="molecule type" value="Genomic_DNA"/>
</dbReference>
<protein>
    <submittedName>
        <fullName evidence="2">Uncharacterized protein</fullName>
    </submittedName>
</protein>
<sequence length="495" mass="55978">MAAAPKPVKDWTSKEIGLGKDAQSFEEAYQKTAEYLKDPERYPNGRLKLKGKKAIIKQRFDKFHEETGGVDPPAHLFLVEQVHIAEDPRFWLIGRQAGPDLAQYINPNGLERDGDASMSMIHIMAIPRNDNLSVQKPIYNGVAFNADNVDLLEHMKTTFKNWWSMKPTAKDPEAKEAKQIRNYIIWHQARTILRRYREQVKKMDGLDGMQDLEQLNMKGAAGTDLHTFLRIQEEKKRLGMSKPSETRQEIRIQDMVKWDKFLQILVMHLGGRARVMKNPALALDKLPWNHPANMLVKAYQHYVELKYWFEEGWIKADDFDFALHLRPDNSVDYLHMHIYLAPNRFRMYNSVIWDPLYKSVDEVIEIAKLYPGGGGTPEDKKKTKKKQAAIQADAAAGAHGQPEQSQHKKPTTTASGKSTLPARTKEPPAGAATADAPSATKSGTTAKRVAIQAKVTDKKADSREGRVGLPSPLKVMCLFGVWCESLRGSPTPCVM</sequence>